<dbReference type="PANTHER" id="PTHR45138">
    <property type="entry name" value="REGULATORY COMPONENTS OF SENSORY TRANSDUCTION SYSTEM"/>
    <property type="match status" value="1"/>
</dbReference>
<dbReference type="InterPro" id="IPR043128">
    <property type="entry name" value="Rev_trsase/Diguanyl_cyclase"/>
</dbReference>
<dbReference type="Proteomes" id="UP000198922">
    <property type="component" value="Unassembled WGS sequence"/>
</dbReference>
<dbReference type="PROSITE" id="PS50887">
    <property type="entry name" value="GGDEF"/>
    <property type="match status" value="1"/>
</dbReference>
<dbReference type="Pfam" id="PF00990">
    <property type="entry name" value="GGDEF"/>
    <property type="match status" value="1"/>
</dbReference>
<evidence type="ECO:0000313" key="6">
    <source>
        <dbReference type="Proteomes" id="UP000198922"/>
    </source>
</evidence>
<evidence type="ECO:0000256" key="3">
    <source>
        <dbReference type="SAM" id="Phobius"/>
    </source>
</evidence>
<feature type="transmembrane region" description="Helical" evidence="3">
    <location>
        <begin position="63"/>
        <end position="84"/>
    </location>
</feature>
<dbReference type="PANTHER" id="PTHR45138:SF24">
    <property type="entry name" value="DIGUANYLATE CYCLASE DGCC-RELATED"/>
    <property type="match status" value="1"/>
</dbReference>
<evidence type="ECO:0000256" key="1">
    <source>
        <dbReference type="ARBA" id="ARBA00012528"/>
    </source>
</evidence>
<dbReference type="GO" id="GO:0043709">
    <property type="term" value="P:cell adhesion involved in single-species biofilm formation"/>
    <property type="evidence" value="ECO:0007669"/>
    <property type="project" value="TreeGrafter"/>
</dbReference>
<feature type="transmembrane region" description="Helical" evidence="3">
    <location>
        <begin position="138"/>
        <end position="158"/>
    </location>
</feature>
<feature type="transmembrane region" description="Helical" evidence="3">
    <location>
        <begin position="190"/>
        <end position="209"/>
    </location>
</feature>
<keyword evidence="3" id="KW-1133">Transmembrane helix</keyword>
<dbReference type="InterPro" id="IPR029787">
    <property type="entry name" value="Nucleotide_cyclase"/>
</dbReference>
<dbReference type="CDD" id="cd01949">
    <property type="entry name" value="GGDEF"/>
    <property type="match status" value="1"/>
</dbReference>
<feature type="transmembrane region" description="Helical" evidence="3">
    <location>
        <begin position="263"/>
        <end position="284"/>
    </location>
</feature>
<feature type="region of interest" description="Disordered" evidence="2">
    <location>
        <begin position="452"/>
        <end position="505"/>
    </location>
</feature>
<dbReference type="GO" id="GO:0052621">
    <property type="term" value="F:diguanylate cyclase activity"/>
    <property type="evidence" value="ECO:0007669"/>
    <property type="project" value="UniProtKB-EC"/>
</dbReference>
<feature type="compositionally biased region" description="Basic and acidic residues" evidence="2">
    <location>
        <begin position="483"/>
        <end position="505"/>
    </location>
</feature>
<protein>
    <recommendedName>
        <fullName evidence="1">diguanylate cyclase</fullName>
        <ecNumber evidence="1">2.7.7.65</ecNumber>
    </recommendedName>
</protein>
<keyword evidence="6" id="KW-1185">Reference proteome</keyword>
<feature type="transmembrane region" description="Helical" evidence="3">
    <location>
        <begin position="32"/>
        <end position="51"/>
    </location>
</feature>
<name>A0A1G7ARP0_9RHOB</name>
<feature type="transmembrane region" description="Helical" evidence="3">
    <location>
        <begin position="96"/>
        <end position="118"/>
    </location>
</feature>
<accession>A0A1G7ARP0</accession>
<dbReference type="GO" id="GO:1902201">
    <property type="term" value="P:negative regulation of bacterial-type flagellum-dependent cell motility"/>
    <property type="evidence" value="ECO:0007669"/>
    <property type="project" value="TreeGrafter"/>
</dbReference>
<dbReference type="OrthoDB" id="9812260at2"/>
<dbReference type="SMART" id="SM00267">
    <property type="entry name" value="GGDEF"/>
    <property type="match status" value="1"/>
</dbReference>
<dbReference type="InterPro" id="IPR000160">
    <property type="entry name" value="GGDEF_dom"/>
</dbReference>
<organism evidence="5 6">
    <name type="scientific">Limimaricola pyoseonensis</name>
    <dbReference type="NCBI Taxonomy" id="521013"/>
    <lineage>
        <taxon>Bacteria</taxon>
        <taxon>Pseudomonadati</taxon>
        <taxon>Pseudomonadota</taxon>
        <taxon>Alphaproteobacteria</taxon>
        <taxon>Rhodobacterales</taxon>
        <taxon>Paracoccaceae</taxon>
        <taxon>Limimaricola</taxon>
    </lineage>
</organism>
<proteinExistence type="predicted"/>
<feature type="transmembrane region" description="Helical" evidence="3">
    <location>
        <begin position="230"/>
        <end position="251"/>
    </location>
</feature>
<sequence>MPLEQARQLSTRSFGEVRAAIRLVRRVQRVRPWLAAAAGVLCLASAAGHVLDIRWLYLPVADGGGTHLLTALIGLLLALSRLSVRNGGRDGRLPRLLASAALTLVALRATELTLAPGPVPLGAWIDAWIGAGPLRPEIGTGPYAATALGAIAAAILIWPRASAGMAALLAAIGLCGTVLVAYSYALSSGVGGMSPVTMLICLLLACATADRHLDPLALRVLISDGAVSTLLRRQLLLALSGLWLGGLMLLQVRPGHWEDAAPLFVTAMLVLAAAGLISTMAILAQAENARQRHLAALERASVTDALTGLANRRASDLFARRSVAAAVRQGTGLAVVLLDIDQFKAINDRFGHAQGDRVLREVGRLLPGWLRRSDLAVRWGGEEFLLILTTTRLVGAMALAERVRHCFETRLRLPDGSAPVTVSLGCAELLPGEETLEAALSRADAALYRAKQAGRNRVEPPLPPEGGATRPSETESEAEDESEVRVGRRAGDRAHHGADEGRVGE</sequence>
<dbReference type="InterPro" id="IPR050469">
    <property type="entry name" value="Diguanylate_Cyclase"/>
</dbReference>
<gene>
    <name evidence="5" type="ORF">SAMN04488567_1085</name>
</gene>
<dbReference type="AlphaFoldDB" id="A0A1G7ARP0"/>
<feature type="domain" description="GGDEF" evidence="4">
    <location>
        <begin position="331"/>
        <end position="463"/>
    </location>
</feature>
<dbReference type="RefSeq" id="WP_090109935.1">
    <property type="nucleotide sequence ID" value="NZ_FNAT01000001.1"/>
</dbReference>
<evidence type="ECO:0000256" key="2">
    <source>
        <dbReference type="SAM" id="MobiDB-lite"/>
    </source>
</evidence>
<dbReference type="Gene3D" id="3.30.70.270">
    <property type="match status" value="1"/>
</dbReference>
<dbReference type="EMBL" id="FNAT01000001">
    <property type="protein sequence ID" value="SDE17564.1"/>
    <property type="molecule type" value="Genomic_DNA"/>
</dbReference>
<evidence type="ECO:0000313" key="5">
    <source>
        <dbReference type="EMBL" id="SDE17564.1"/>
    </source>
</evidence>
<dbReference type="FunFam" id="3.30.70.270:FF:000001">
    <property type="entry name" value="Diguanylate cyclase domain protein"/>
    <property type="match status" value="1"/>
</dbReference>
<dbReference type="SUPFAM" id="SSF55073">
    <property type="entry name" value="Nucleotide cyclase"/>
    <property type="match status" value="1"/>
</dbReference>
<keyword evidence="3" id="KW-0472">Membrane</keyword>
<reference evidence="6" key="1">
    <citation type="submission" date="2016-10" db="EMBL/GenBank/DDBJ databases">
        <authorList>
            <person name="Varghese N."/>
            <person name="Submissions S."/>
        </authorList>
    </citation>
    <scope>NUCLEOTIDE SEQUENCE [LARGE SCALE GENOMIC DNA]</scope>
    <source>
        <strain evidence="6">DSM 21424</strain>
    </source>
</reference>
<dbReference type="NCBIfam" id="TIGR00254">
    <property type="entry name" value="GGDEF"/>
    <property type="match status" value="1"/>
</dbReference>
<evidence type="ECO:0000259" key="4">
    <source>
        <dbReference type="PROSITE" id="PS50887"/>
    </source>
</evidence>
<keyword evidence="3" id="KW-0812">Transmembrane</keyword>
<dbReference type="STRING" id="521013.SAMN04488567_1085"/>
<dbReference type="GO" id="GO:0005886">
    <property type="term" value="C:plasma membrane"/>
    <property type="evidence" value="ECO:0007669"/>
    <property type="project" value="TreeGrafter"/>
</dbReference>
<dbReference type="EC" id="2.7.7.65" evidence="1"/>
<feature type="transmembrane region" description="Helical" evidence="3">
    <location>
        <begin position="165"/>
        <end position="184"/>
    </location>
</feature>